<evidence type="ECO:0000256" key="7">
    <source>
        <dbReference type="ARBA" id="ARBA00023326"/>
    </source>
</evidence>
<keyword evidence="2 11" id="KW-0378">Hydrolase</keyword>
<protein>
    <recommendedName>
        <fullName evidence="11">Glucanase</fullName>
        <ecNumber evidence="11">3.2.1.-</ecNumber>
    </recommendedName>
</protein>
<dbReference type="SUPFAM" id="SSF51989">
    <property type="entry name" value="Glycosyl hydrolases family 6, cellulases"/>
    <property type="match status" value="1"/>
</dbReference>
<feature type="binding site" evidence="9">
    <location>
        <position position="82"/>
    </location>
    <ligand>
        <name>substrate</name>
    </ligand>
</feature>
<dbReference type="InterPro" id="IPR001524">
    <property type="entry name" value="Glyco_hydro_6_CS"/>
</dbReference>
<evidence type="ECO:0000256" key="5">
    <source>
        <dbReference type="ARBA" id="ARBA00023277"/>
    </source>
</evidence>
<sequence>MASQSPRKKRLVAVAIVSFLSLVAVAVWAVVVVVPRIGESNPLSGQQLYVYPESSASLAAQSGNSADAAAIAEIANTPAAIWVLPEVHPTDKVAAFVDSVALAAEAENTTPVFVVYGIPDRDCQSESAGGLSAEEYPAWVSAIGTGLLNHASVVILEPDSLSLATECGNLTQRVEQVRDAASRLVDTNLFIDAPGPAIYLDGGHSSWLDAQTMAGILRSAGIDKVQGFASNTSNFNDTASEVAYANELSSLTGNAHYVIDTSRNGNGSTSSAEWCNPSGRALGDTPGAVEDGGAYDGNLWIKNPGESDGKCNGGPAAGEWWQAGALALVRAS</sequence>
<evidence type="ECO:0000313" key="13">
    <source>
        <dbReference type="Proteomes" id="UP000237983"/>
    </source>
</evidence>
<dbReference type="EMBL" id="PVTL01000001">
    <property type="protein sequence ID" value="PRY70452.1"/>
    <property type="molecule type" value="Genomic_DNA"/>
</dbReference>
<reference evidence="12 13" key="1">
    <citation type="submission" date="2018-03" db="EMBL/GenBank/DDBJ databases">
        <title>Genomic Encyclopedia of Type Strains, Phase III (KMG-III): the genomes of soil and plant-associated and newly described type strains.</title>
        <authorList>
            <person name="Whitman W."/>
        </authorList>
    </citation>
    <scope>NUCLEOTIDE SEQUENCE [LARGE SCALE GENOMIC DNA]</scope>
    <source>
        <strain evidence="12 13">CGMCC 1.12484</strain>
    </source>
</reference>
<name>A0A2T0VJR0_9MICO</name>
<feature type="binding site" evidence="9">
    <location>
        <position position="234"/>
    </location>
    <ligand>
        <name>substrate</name>
    </ligand>
</feature>
<comment type="similarity">
    <text evidence="11">Belongs to the glycosyl hydrolase family 6.</text>
</comment>
<evidence type="ECO:0000256" key="9">
    <source>
        <dbReference type="PIRSR" id="PIRSR001100-2"/>
    </source>
</evidence>
<comment type="caution">
    <text evidence="12">The sequence shown here is derived from an EMBL/GenBank/DDBJ whole genome shotgun (WGS) entry which is preliminary data.</text>
</comment>
<evidence type="ECO:0000256" key="6">
    <source>
        <dbReference type="ARBA" id="ARBA00023295"/>
    </source>
</evidence>
<gene>
    <name evidence="12" type="ORF">B0I08_101588</name>
</gene>
<dbReference type="PROSITE" id="PS00656">
    <property type="entry name" value="GLYCOSYL_HYDROL_F6_2"/>
    <property type="match status" value="1"/>
</dbReference>
<evidence type="ECO:0000256" key="1">
    <source>
        <dbReference type="ARBA" id="ARBA00022729"/>
    </source>
</evidence>
<evidence type="ECO:0000256" key="3">
    <source>
        <dbReference type="ARBA" id="ARBA00023001"/>
    </source>
</evidence>
<dbReference type="PANTHER" id="PTHR34876">
    <property type="match status" value="1"/>
</dbReference>
<keyword evidence="5 11" id="KW-0119">Carbohydrate metabolism</keyword>
<dbReference type="InterPro" id="IPR016288">
    <property type="entry name" value="Beta_cellobiohydrolase"/>
</dbReference>
<dbReference type="EC" id="3.2.1.-" evidence="11"/>
<feature type="binding site" evidence="9">
    <location>
        <position position="204"/>
    </location>
    <ligand>
        <name>substrate</name>
    </ligand>
</feature>
<evidence type="ECO:0000256" key="8">
    <source>
        <dbReference type="PIRSR" id="PIRSR001100-1"/>
    </source>
</evidence>
<keyword evidence="3 11" id="KW-0136">Cellulose degradation</keyword>
<evidence type="ECO:0000256" key="2">
    <source>
        <dbReference type="ARBA" id="ARBA00022801"/>
    </source>
</evidence>
<dbReference type="GO" id="GO:0030245">
    <property type="term" value="P:cellulose catabolic process"/>
    <property type="evidence" value="ECO:0007669"/>
    <property type="project" value="UniProtKB-KW"/>
</dbReference>
<organism evidence="12 13">
    <name type="scientific">Glaciihabitans tibetensis</name>
    <dbReference type="NCBI Taxonomy" id="1266600"/>
    <lineage>
        <taxon>Bacteria</taxon>
        <taxon>Bacillati</taxon>
        <taxon>Actinomycetota</taxon>
        <taxon>Actinomycetes</taxon>
        <taxon>Micrococcales</taxon>
        <taxon>Microbacteriaceae</taxon>
        <taxon>Glaciihabitans</taxon>
    </lineage>
</organism>
<dbReference type="AlphaFoldDB" id="A0A2T0VJR0"/>
<accession>A0A2T0VJR0</accession>
<evidence type="ECO:0000256" key="4">
    <source>
        <dbReference type="ARBA" id="ARBA00023157"/>
    </source>
</evidence>
<dbReference type="PRINTS" id="PR00733">
    <property type="entry name" value="GLHYDRLASE6"/>
</dbReference>
<feature type="binding site" evidence="9">
    <location>
        <position position="207"/>
    </location>
    <ligand>
        <name>substrate</name>
    </ligand>
</feature>
<keyword evidence="6 11" id="KW-0326">Glycosidase</keyword>
<dbReference type="OrthoDB" id="309899at2"/>
<dbReference type="InterPro" id="IPR036434">
    <property type="entry name" value="Beta_cellobiohydrolase_sf"/>
</dbReference>
<feature type="binding site" evidence="9">
    <location>
        <position position="274"/>
    </location>
    <ligand>
        <name>substrate</name>
    </ligand>
</feature>
<keyword evidence="1" id="KW-0732">Signal</keyword>
<evidence type="ECO:0000256" key="11">
    <source>
        <dbReference type="RuleBase" id="RU361186"/>
    </source>
</evidence>
<evidence type="ECO:0000256" key="10">
    <source>
        <dbReference type="PROSITE-ProRule" id="PRU10057"/>
    </source>
</evidence>
<dbReference type="Proteomes" id="UP000237983">
    <property type="component" value="Unassembled WGS sequence"/>
</dbReference>
<keyword evidence="4" id="KW-1015">Disulfide bond</keyword>
<keyword evidence="7 11" id="KW-0624">Polysaccharide degradation</keyword>
<feature type="active site" description="Proton donor" evidence="8 10">
    <location>
        <position position="159"/>
    </location>
</feature>
<evidence type="ECO:0000313" key="12">
    <source>
        <dbReference type="EMBL" id="PRY70452.1"/>
    </source>
</evidence>
<feature type="binding site" evidence="9">
    <location>
        <position position="306"/>
    </location>
    <ligand>
        <name>substrate</name>
    </ligand>
</feature>
<feature type="binding site" evidence="9">
    <location>
        <position position="302"/>
    </location>
    <ligand>
        <name>substrate</name>
    </ligand>
</feature>
<dbReference type="Gene3D" id="3.20.20.40">
    <property type="entry name" value="1, 4-beta cellobiohydrolase"/>
    <property type="match status" value="1"/>
</dbReference>
<dbReference type="Pfam" id="PF01341">
    <property type="entry name" value="Glyco_hydro_6"/>
    <property type="match status" value="1"/>
</dbReference>
<feature type="active site" description="Proton acceptor" evidence="8">
    <location>
        <position position="308"/>
    </location>
</feature>
<dbReference type="PANTHER" id="PTHR34876:SF4">
    <property type="entry name" value="1,4-BETA-D-GLUCAN CELLOBIOHYDROLASE C-RELATED"/>
    <property type="match status" value="1"/>
</dbReference>
<dbReference type="PIRSF" id="PIRSF001100">
    <property type="entry name" value="Beta_cellobiohydrolase"/>
    <property type="match status" value="1"/>
</dbReference>
<proteinExistence type="inferred from homology"/>
<dbReference type="GO" id="GO:0004553">
    <property type="term" value="F:hydrolase activity, hydrolyzing O-glycosyl compounds"/>
    <property type="evidence" value="ECO:0007669"/>
    <property type="project" value="InterPro"/>
</dbReference>
<keyword evidence="13" id="KW-1185">Reference proteome</keyword>